<gene>
    <name evidence="2" type="ORF">PECUL_23A028813</name>
</gene>
<dbReference type="EMBL" id="OW240916">
    <property type="protein sequence ID" value="CAH2292509.1"/>
    <property type="molecule type" value="Genomic_DNA"/>
</dbReference>
<dbReference type="AlphaFoldDB" id="A0AAD1S4J6"/>
<organism evidence="2 3">
    <name type="scientific">Pelobates cultripes</name>
    <name type="common">Western spadefoot toad</name>
    <dbReference type="NCBI Taxonomy" id="61616"/>
    <lineage>
        <taxon>Eukaryota</taxon>
        <taxon>Metazoa</taxon>
        <taxon>Chordata</taxon>
        <taxon>Craniata</taxon>
        <taxon>Vertebrata</taxon>
        <taxon>Euteleostomi</taxon>
        <taxon>Amphibia</taxon>
        <taxon>Batrachia</taxon>
        <taxon>Anura</taxon>
        <taxon>Pelobatoidea</taxon>
        <taxon>Pelobatidae</taxon>
        <taxon>Pelobates</taxon>
    </lineage>
</organism>
<sequence length="109" mass="12173">MHVSSTPCNLHRNRPTGTYRRPKKTKTQSRNPGQRTARESVPAHTLHLQRKKPQDQAGTAPHRDTGSEATEAEPTRTRPRLKHGVEGTTSSEPKQRACKIKLGGTVKYL</sequence>
<name>A0AAD1S4J6_PELCU</name>
<reference evidence="2" key="1">
    <citation type="submission" date="2022-03" db="EMBL/GenBank/DDBJ databases">
        <authorList>
            <person name="Alioto T."/>
            <person name="Alioto T."/>
            <person name="Gomez Garrido J."/>
        </authorList>
    </citation>
    <scope>NUCLEOTIDE SEQUENCE</scope>
</reference>
<protein>
    <submittedName>
        <fullName evidence="2">Uncharacterized protein</fullName>
    </submittedName>
</protein>
<evidence type="ECO:0000313" key="3">
    <source>
        <dbReference type="Proteomes" id="UP001295444"/>
    </source>
</evidence>
<keyword evidence="3" id="KW-1185">Reference proteome</keyword>
<feature type="region of interest" description="Disordered" evidence="1">
    <location>
        <begin position="1"/>
        <end position="97"/>
    </location>
</feature>
<evidence type="ECO:0000313" key="2">
    <source>
        <dbReference type="EMBL" id="CAH2292509.1"/>
    </source>
</evidence>
<dbReference type="Proteomes" id="UP001295444">
    <property type="component" value="Chromosome 05"/>
</dbReference>
<evidence type="ECO:0000256" key="1">
    <source>
        <dbReference type="SAM" id="MobiDB-lite"/>
    </source>
</evidence>
<proteinExistence type="predicted"/>
<accession>A0AAD1S4J6</accession>